<dbReference type="InterPro" id="IPR001304">
    <property type="entry name" value="C-type_lectin-like"/>
</dbReference>
<name>D8TRV4_VOLCA</name>
<reference evidence="3 4" key="1">
    <citation type="journal article" date="2010" name="Science">
        <title>Genomic analysis of organismal complexity in the multicellular green alga Volvox carteri.</title>
        <authorList>
            <person name="Prochnik S.E."/>
            <person name="Umen J."/>
            <person name="Nedelcu A.M."/>
            <person name="Hallmann A."/>
            <person name="Miller S.M."/>
            <person name="Nishii I."/>
            <person name="Ferris P."/>
            <person name="Kuo A."/>
            <person name="Mitros T."/>
            <person name="Fritz-Laylin L.K."/>
            <person name="Hellsten U."/>
            <person name="Chapman J."/>
            <person name="Simakov O."/>
            <person name="Rensing S.A."/>
            <person name="Terry A."/>
            <person name="Pangilinan J."/>
            <person name="Kapitonov V."/>
            <person name="Jurka J."/>
            <person name="Salamov A."/>
            <person name="Shapiro H."/>
            <person name="Schmutz J."/>
            <person name="Grimwood J."/>
            <person name="Lindquist E."/>
            <person name="Lucas S."/>
            <person name="Grigoriev I.V."/>
            <person name="Schmitt R."/>
            <person name="Kirk D."/>
            <person name="Rokhsar D.S."/>
        </authorList>
    </citation>
    <scope>NUCLEOTIDE SEQUENCE [LARGE SCALE GENOMIC DNA]</scope>
    <source>
        <strain evidence="4">f. Nagariensis / Eve</strain>
    </source>
</reference>
<dbReference type="SUPFAM" id="SSF56436">
    <property type="entry name" value="C-type lectin-like"/>
    <property type="match status" value="2"/>
</dbReference>
<accession>D8TRV4</accession>
<dbReference type="RefSeq" id="XP_002949218.1">
    <property type="nucleotide sequence ID" value="XM_002949172.1"/>
</dbReference>
<dbReference type="InterPro" id="IPR016186">
    <property type="entry name" value="C-type_lectin-like/link_sf"/>
</dbReference>
<dbReference type="OrthoDB" id="534213at2759"/>
<feature type="transmembrane region" description="Helical" evidence="1">
    <location>
        <begin position="35"/>
        <end position="54"/>
    </location>
</feature>
<evidence type="ECO:0000259" key="2">
    <source>
        <dbReference type="PROSITE" id="PS50041"/>
    </source>
</evidence>
<dbReference type="PROSITE" id="PS50041">
    <property type="entry name" value="C_TYPE_LECTIN_2"/>
    <property type="match status" value="1"/>
</dbReference>
<feature type="domain" description="C-type lectin" evidence="2">
    <location>
        <begin position="236"/>
        <end position="347"/>
    </location>
</feature>
<proteinExistence type="predicted"/>
<dbReference type="AlphaFoldDB" id="D8TRV4"/>
<dbReference type="InParanoid" id="D8TRV4"/>
<dbReference type="SMART" id="SM00034">
    <property type="entry name" value="CLECT"/>
    <property type="match status" value="2"/>
</dbReference>
<dbReference type="KEGG" id="vcn:VOLCADRAFT_89703"/>
<keyword evidence="1" id="KW-1133">Transmembrane helix</keyword>
<dbReference type="STRING" id="3068.D8TRV4"/>
<dbReference type="Proteomes" id="UP000001058">
    <property type="component" value="Unassembled WGS sequence"/>
</dbReference>
<dbReference type="Pfam" id="PF12499">
    <property type="entry name" value="DUF3707"/>
    <property type="match status" value="1"/>
</dbReference>
<keyword evidence="4" id="KW-1185">Reference proteome</keyword>
<dbReference type="GeneID" id="9623923"/>
<dbReference type="CDD" id="cd00037">
    <property type="entry name" value="CLECT"/>
    <property type="match status" value="2"/>
</dbReference>
<protein>
    <recommendedName>
        <fullName evidence="2">C-type lectin domain-containing protein</fullName>
    </recommendedName>
</protein>
<dbReference type="PANTHER" id="PTHR22803">
    <property type="entry name" value="MANNOSE, PHOSPHOLIPASE, LECTIN RECEPTOR RELATED"/>
    <property type="match status" value="1"/>
</dbReference>
<gene>
    <name evidence="3" type="ORF">VOLCADRAFT_89703</name>
</gene>
<organism evidence="4">
    <name type="scientific">Volvox carteri f. nagariensis</name>
    <dbReference type="NCBI Taxonomy" id="3068"/>
    <lineage>
        <taxon>Eukaryota</taxon>
        <taxon>Viridiplantae</taxon>
        <taxon>Chlorophyta</taxon>
        <taxon>core chlorophytes</taxon>
        <taxon>Chlorophyceae</taxon>
        <taxon>CS clade</taxon>
        <taxon>Chlamydomonadales</taxon>
        <taxon>Volvocaceae</taxon>
        <taxon>Volvox</taxon>
    </lineage>
</organism>
<dbReference type="InterPro" id="IPR050111">
    <property type="entry name" value="C-type_lectin/snaclec_domain"/>
</dbReference>
<dbReference type="InterPro" id="IPR024616">
    <property type="entry name" value="Pherophorin"/>
</dbReference>
<dbReference type="EMBL" id="GL378334">
    <property type="protein sequence ID" value="EFJ49711.1"/>
    <property type="molecule type" value="Genomic_DNA"/>
</dbReference>
<sequence>MDSRKESGRTGGSGHATQLRVPRSYLAHQRGWTRLLSLLAAFAFTGCLAGPLAGTNFPFEPCIKTVGMSRLTVSLKNTSWISRTGGTRVCFVFSALPAADCYPGGYRCCNTGFNKFKFYADPACRRAITDIAYQTNVGRVISVSSVYFEDDGDADTFIGKITTLPFTLSNIDGGVLCWTLVEPCPTLAQFTHPATRDLNLFEIALYDKKVDNYESAAPHPSEPQVPATKPVVRFTREARVYGIFLLPGISFDDARARCGRGGGFLVSVMNTADWVDVQTALTEPSLYGEFRDRMNAWIGVDPTDTSSWLDGGAIRFWPNNQPPRVSGLCITAACNSTNGQRQPRACSLEPTPCTSRTVQGFICKTYTAVMSYIQAAPSYGKTYVYSMYDMYSSAANTYCRRLGGRMVSYNTPDEFNMVLEPLINGAVRVQKSAFDSNGRVTVWLGFADPAASRWVDGTPVTFSKLNTTGAPGCYIIRCPYSQTSTAGAAAAAAAGVVSPLDACTWELLPSCMRLNLFICELPGVFEGSSGATFTVSP</sequence>
<dbReference type="InterPro" id="IPR016187">
    <property type="entry name" value="CTDL_fold"/>
</dbReference>
<evidence type="ECO:0000256" key="1">
    <source>
        <dbReference type="SAM" id="Phobius"/>
    </source>
</evidence>
<evidence type="ECO:0000313" key="3">
    <source>
        <dbReference type="EMBL" id="EFJ49711.1"/>
    </source>
</evidence>
<evidence type="ECO:0000313" key="4">
    <source>
        <dbReference type="Proteomes" id="UP000001058"/>
    </source>
</evidence>
<keyword evidence="1" id="KW-0472">Membrane</keyword>
<dbReference type="Gene3D" id="3.10.100.10">
    <property type="entry name" value="Mannose-Binding Protein A, subunit A"/>
    <property type="match status" value="2"/>
</dbReference>
<keyword evidence="1" id="KW-0812">Transmembrane</keyword>